<gene>
    <name evidence="1" type="ORF">EV421DRAFT_1738369</name>
</gene>
<sequence length="252" mass="28701">MVHIIALPPELISEICHDLESWIPFLQSSPEVLMTYKTIFIDYPVISDLHFVSSIFSLRADMTAAPLRLILHRVVIRNFLQAMDIAPCSIFDTVVMYRCVYNEDDLRMLFTCFRNVQFGDQFSCQSQTWLEDLSHASCHLEYLHIAFKAVDVGIVVDLLSAARGTLSTLCLKVMEGRPSLDVSQCGKLSTLSVEVLMTDLAFISRLLGHGTSNLDSLVWGIICNNRNYDLRPDVEIWREWFKHASPLRSTII</sequence>
<dbReference type="EMBL" id="JAUEPT010000042">
    <property type="protein sequence ID" value="KAK0438613.1"/>
    <property type="molecule type" value="Genomic_DNA"/>
</dbReference>
<dbReference type="AlphaFoldDB" id="A0AA39JDI0"/>
<accession>A0AA39JDI0</accession>
<organism evidence="1 2">
    <name type="scientific">Armillaria borealis</name>
    <dbReference type="NCBI Taxonomy" id="47425"/>
    <lineage>
        <taxon>Eukaryota</taxon>
        <taxon>Fungi</taxon>
        <taxon>Dikarya</taxon>
        <taxon>Basidiomycota</taxon>
        <taxon>Agaricomycotina</taxon>
        <taxon>Agaricomycetes</taxon>
        <taxon>Agaricomycetidae</taxon>
        <taxon>Agaricales</taxon>
        <taxon>Marasmiineae</taxon>
        <taxon>Physalacriaceae</taxon>
        <taxon>Armillaria</taxon>
    </lineage>
</organism>
<name>A0AA39JDI0_9AGAR</name>
<comment type="caution">
    <text evidence="1">The sequence shown here is derived from an EMBL/GenBank/DDBJ whole genome shotgun (WGS) entry which is preliminary data.</text>
</comment>
<evidence type="ECO:0000313" key="2">
    <source>
        <dbReference type="Proteomes" id="UP001175226"/>
    </source>
</evidence>
<proteinExistence type="predicted"/>
<keyword evidence="2" id="KW-1185">Reference proteome</keyword>
<evidence type="ECO:0000313" key="1">
    <source>
        <dbReference type="EMBL" id="KAK0438613.1"/>
    </source>
</evidence>
<dbReference type="Proteomes" id="UP001175226">
    <property type="component" value="Unassembled WGS sequence"/>
</dbReference>
<protein>
    <submittedName>
        <fullName evidence="1">Uncharacterized protein</fullName>
    </submittedName>
</protein>
<reference evidence="1" key="1">
    <citation type="submission" date="2023-06" db="EMBL/GenBank/DDBJ databases">
        <authorList>
            <consortium name="Lawrence Berkeley National Laboratory"/>
            <person name="Ahrendt S."/>
            <person name="Sahu N."/>
            <person name="Indic B."/>
            <person name="Wong-Bajracharya J."/>
            <person name="Merenyi Z."/>
            <person name="Ke H.-M."/>
            <person name="Monk M."/>
            <person name="Kocsube S."/>
            <person name="Drula E."/>
            <person name="Lipzen A."/>
            <person name="Balint B."/>
            <person name="Henrissat B."/>
            <person name="Andreopoulos B."/>
            <person name="Martin F.M."/>
            <person name="Harder C.B."/>
            <person name="Rigling D."/>
            <person name="Ford K.L."/>
            <person name="Foster G.D."/>
            <person name="Pangilinan J."/>
            <person name="Papanicolaou A."/>
            <person name="Barry K."/>
            <person name="LaButti K."/>
            <person name="Viragh M."/>
            <person name="Koriabine M."/>
            <person name="Yan M."/>
            <person name="Riley R."/>
            <person name="Champramary S."/>
            <person name="Plett K.L."/>
            <person name="Tsai I.J."/>
            <person name="Slot J."/>
            <person name="Sipos G."/>
            <person name="Plett J."/>
            <person name="Nagy L.G."/>
            <person name="Grigoriev I.V."/>
        </authorList>
    </citation>
    <scope>NUCLEOTIDE SEQUENCE</scope>
    <source>
        <strain evidence="1">FPL87.14</strain>
    </source>
</reference>